<comment type="similarity">
    <text evidence="1">Belongs to the ATP-dependent AMP-binding enzyme family.</text>
</comment>
<dbReference type="OrthoDB" id="10253869at2759"/>
<dbReference type="InterPro" id="IPR020845">
    <property type="entry name" value="AMP-binding_CS"/>
</dbReference>
<evidence type="ECO:0000256" key="4">
    <source>
        <dbReference type="ARBA" id="ARBA00022741"/>
    </source>
</evidence>
<proteinExistence type="inferred from homology"/>
<evidence type="ECO:0000313" key="12">
    <source>
        <dbReference type="Proteomes" id="UP000001593"/>
    </source>
</evidence>
<comment type="catalytic activity">
    <reaction evidence="8">
        <text>firefly D-luciferin + ATP + O2 = firefly oxyluciferin + hnu + AMP + CO2 + diphosphate</text>
        <dbReference type="Rhea" id="RHEA:10732"/>
        <dbReference type="ChEBI" id="CHEBI:15379"/>
        <dbReference type="ChEBI" id="CHEBI:16526"/>
        <dbReference type="ChEBI" id="CHEBI:16792"/>
        <dbReference type="ChEBI" id="CHEBI:30212"/>
        <dbReference type="ChEBI" id="CHEBI:30616"/>
        <dbReference type="ChEBI" id="CHEBI:33019"/>
        <dbReference type="ChEBI" id="CHEBI:58038"/>
        <dbReference type="ChEBI" id="CHEBI:456215"/>
        <dbReference type="EC" id="1.13.12.7"/>
    </reaction>
</comment>
<dbReference type="GO" id="GO:0016405">
    <property type="term" value="F:CoA-ligase activity"/>
    <property type="evidence" value="ECO:0000318"/>
    <property type="project" value="GO_Central"/>
</dbReference>
<keyword evidence="5" id="KW-0067">ATP-binding</keyword>
<dbReference type="KEGG" id="nve:5518986"/>
<dbReference type="EMBL" id="DS469524">
    <property type="protein sequence ID" value="EDO46794.1"/>
    <property type="molecule type" value="Genomic_DNA"/>
</dbReference>
<dbReference type="GO" id="GO:0005524">
    <property type="term" value="F:ATP binding"/>
    <property type="evidence" value="ECO:0007669"/>
    <property type="project" value="UniProtKB-KW"/>
</dbReference>
<evidence type="ECO:0000256" key="1">
    <source>
        <dbReference type="ARBA" id="ARBA00006432"/>
    </source>
</evidence>
<name>A7RP51_NEMVE</name>
<dbReference type="Proteomes" id="UP000001593">
    <property type="component" value="Unassembled WGS sequence"/>
</dbReference>
<dbReference type="PROSITE" id="PS00455">
    <property type="entry name" value="AMP_BINDING"/>
    <property type="match status" value="1"/>
</dbReference>
<dbReference type="Pfam" id="PF00501">
    <property type="entry name" value="AMP-binding"/>
    <property type="match status" value="1"/>
</dbReference>
<dbReference type="eggNOG" id="KOG1176">
    <property type="taxonomic scope" value="Eukaryota"/>
</dbReference>
<dbReference type="PhylomeDB" id="A7RP51"/>
<dbReference type="PANTHER" id="PTHR24096">
    <property type="entry name" value="LONG-CHAIN-FATTY-ACID--COA LIGASE"/>
    <property type="match status" value="1"/>
</dbReference>
<dbReference type="SUPFAM" id="SSF56801">
    <property type="entry name" value="Acetyl-CoA synthetase-like"/>
    <property type="match status" value="1"/>
</dbReference>
<dbReference type="Pfam" id="PF13193">
    <property type="entry name" value="AMP-binding_C"/>
    <property type="match status" value="1"/>
</dbReference>
<evidence type="ECO:0000256" key="5">
    <source>
        <dbReference type="ARBA" id="ARBA00022840"/>
    </source>
</evidence>
<accession>A7RP51</accession>
<feature type="domain" description="AMP-dependent synthetase/ligase" evidence="9">
    <location>
        <begin position="27"/>
        <end position="389"/>
    </location>
</feature>
<sequence length="534" mass="58375">MAVLHSGFKDVVVPSDIHSFPRYVLKHMESYGEETAMVDSTSGRSYTYNKLTEMIKKCGSALIRQGLQTKDMVAVLLPNMPEYPIVFYGVTSVGGIVTTINPAYTTDEIIYQLKDSGAKYLVTVPQLAQKAKQAADQAGVKRIYTFGYVDGCKSLFDLLHEDDGGSYPVSVSVNWKEDVVCLPYSSGTTGLPKGVMLTHYNLIHHAAMFSNDDVMSSEDLITLGLLPMFHSYGLSILMGVCLIKGASVICMTQFEPTHFLEAIQKFKITMLPVVPPIVLFLAKHPLVEKYNLMSIKQVTSGAAPLGAEQINALMTRMPWITILRQGYGLTETSPAVTTSPLGKCKPGSVGVLLPGLKAKVIDLKTGALLPPNQDGEICVAGPTIMKGYYNNPEATAKTIDCEGWLHTGDVGHYDNEGHFYVVDRIKELIKYKGFQVPPAELEALLLSHPKITDAAVIGVPDDEAGELPKALVVTSGAITASEVQRFVAERVASHKRLRGGVEIVQSVPKNASGKILRRQLREREKERLALRHKL</sequence>
<dbReference type="InterPro" id="IPR042099">
    <property type="entry name" value="ANL_N_sf"/>
</dbReference>
<dbReference type="FunFam" id="3.40.50.12780:FF:000003">
    <property type="entry name" value="Long-chain-fatty-acid--CoA ligase FadD"/>
    <property type="match status" value="1"/>
</dbReference>
<dbReference type="FunFam" id="3.30.300.30:FF:000007">
    <property type="entry name" value="4-coumarate--CoA ligase 2"/>
    <property type="match status" value="1"/>
</dbReference>
<gene>
    <name evidence="11" type="ORF">NEMVEDRAFT_v1g234286</name>
</gene>
<dbReference type="STRING" id="45351.A7RP51"/>
<dbReference type="InterPro" id="IPR045851">
    <property type="entry name" value="AMP-bd_C_sf"/>
</dbReference>
<organism evidence="11 12">
    <name type="scientific">Nematostella vectensis</name>
    <name type="common">Starlet sea anemone</name>
    <dbReference type="NCBI Taxonomy" id="45351"/>
    <lineage>
        <taxon>Eukaryota</taxon>
        <taxon>Metazoa</taxon>
        <taxon>Cnidaria</taxon>
        <taxon>Anthozoa</taxon>
        <taxon>Hexacorallia</taxon>
        <taxon>Actiniaria</taxon>
        <taxon>Edwardsiidae</taxon>
        <taxon>Nematostella</taxon>
    </lineage>
</organism>
<evidence type="ECO:0000259" key="9">
    <source>
        <dbReference type="Pfam" id="PF00501"/>
    </source>
</evidence>
<keyword evidence="7" id="KW-0599">Photoprotein</keyword>
<dbReference type="EC" id="1.13.12.7" evidence="2"/>
<dbReference type="Gene3D" id="3.30.300.30">
    <property type="match status" value="1"/>
</dbReference>
<dbReference type="InterPro" id="IPR025110">
    <property type="entry name" value="AMP-bd_C"/>
</dbReference>
<evidence type="ECO:0000313" key="11">
    <source>
        <dbReference type="EMBL" id="EDO46794.1"/>
    </source>
</evidence>
<evidence type="ECO:0000256" key="2">
    <source>
        <dbReference type="ARBA" id="ARBA00012532"/>
    </source>
</evidence>
<reference evidence="11 12" key="1">
    <citation type="journal article" date="2007" name="Science">
        <title>Sea anemone genome reveals ancestral eumetazoan gene repertoire and genomic organization.</title>
        <authorList>
            <person name="Putnam N.H."/>
            <person name="Srivastava M."/>
            <person name="Hellsten U."/>
            <person name="Dirks B."/>
            <person name="Chapman J."/>
            <person name="Salamov A."/>
            <person name="Terry A."/>
            <person name="Shapiro H."/>
            <person name="Lindquist E."/>
            <person name="Kapitonov V.V."/>
            <person name="Jurka J."/>
            <person name="Genikhovich G."/>
            <person name="Grigoriev I.V."/>
            <person name="Lucas S.M."/>
            <person name="Steele R.E."/>
            <person name="Finnerty J.R."/>
            <person name="Technau U."/>
            <person name="Martindale M.Q."/>
            <person name="Rokhsar D.S."/>
        </authorList>
    </citation>
    <scope>NUCLEOTIDE SEQUENCE [LARGE SCALE GENOMIC DNA]</scope>
    <source>
        <strain evidence="12">CH2 X CH6</strain>
    </source>
</reference>
<evidence type="ECO:0000256" key="6">
    <source>
        <dbReference type="ARBA" id="ARBA00023223"/>
    </source>
</evidence>
<dbReference type="HOGENOM" id="CLU_000022_59_2_1"/>
<dbReference type="Gene3D" id="3.40.50.12780">
    <property type="entry name" value="N-terminal domain of ligase-like"/>
    <property type="match status" value="1"/>
</dbReference>
<dbReference type="OMA" id="THASGMQ"/>
<dbReference type="GO" id="GO:0008218">
    <property type="term" value="P:bioluminescence"/>
    <property type="evidence" value="ECO:0007669"/>
    <property type="project" value="UniProtKB-KW"/>
</dbReference>
<evidence type="ECO:0000256" key="3">
    <source>
        <dbReference type="ARBA" id="ARBA00019043"/>
    </source>
</evidence>
<protein>
    <recommendedName>
        <fullName evidence="3">Luciferin 4-monooxygenase</fullName>
        <ecNumber evidence="2">1.13.12.7</ecNumber>
    </recommendedName>
</protein>
<keyword evidence="4" id="KW-0547">Nucleotide-binding</keyword>
<evidence type="ECO:0000259" key="10">
    <source>
        <dbReference type="Pfam" id="PF13193"/>
    </source>
</evidence>
<keyword evidence="12" id="KW-1185">Reference proteome</keyword>
<keyword evidence="6" id="KW-0455">Luminescence</keyword>
<feature type="domain" description="AMP-binding enzyme C-terminal" evidence="10">
    <location>
        <begin position="440"/>
        <end position="514"/>
    </location>
</feature>
<dbReference type="PANTHER" id="PTHR24096:SF422">
    <property type="entry name" value="BCDNA.GH02901"/>
    <property type="match status" value="1"/>
</dbReference>
<dbReference type="AlphaFoldDB" id="A7RP51"/>
<dbReference type="InParanoid" id="A7RP51"/>
<evidence type="ECO:0000256" key="7">
    <source>
        <dbReference type="ARBA" id="ARBA00023262"/>
    </source>
</evidence>
<dbReference type="InterPro" id="IPR000873">
    <property type="entry name" value="AMP-dep_synth/lig_dom"/>
</dbReference>
<evidence type="ECO:0000256" key="8">
    <source>
        <dbReference type="ARBA" id="ARBA00048497"/>
    </source>
</evidence>